<keyword evidence="12" id="KW-1185">Reference proteome</keyword>
<dbReference type="GO" id="GO:0003723">
    <property type="term" value="F:RNA binding"/>
    <property type="evidence" value="ECO:0007669"/>
    <property type="project" value="InterPro"/>
</dbReference>
<keyword evidence="6 11" id="KW-0695">RNA-directed DNA polymerase</keyword>
<sequence>MEPIDIKSENILKQFNSISGIHDFVEVLNEIYKLYFPEGEKKLFRVGSINYYAFHAQKRYYTFDIPKKNGSTRRINAPVYQLKLLQQCINQLLHLIFKPHHTAHGFLLGRNVVTNAGIHAGKQEVLNVDLQDFFSSIKFRRVKAVLELPPFNLTGKKEKVAFLISNLCCNNGVLPQGAPTSPLLTNIVCQRLDRKLFQLAKTSKARYSRYADDITFSSNNAIFNDEFIKELNYQIENEGFLLNEAKTRIQDRRQRQEVTGLVVNKKVNINRDFIRKIRAIFHNYQKGGQKFAQKQFAKHWSKPITPPDFRSSLKGQIEYLGMVRGKSDSIYLKYKQTYLRLFSSNFIDYSFISHKGVRAQLELDYKRMEAARIRLTMSDEERFTEYCLTAAFQLEELVNYYLAQKMDFDKLVNELVTHTWATTSGLNGKNNVSEIPAVYKYFLFEKYFYYKPGVFYDSVITKLRNIRNQKLHRATVVQRSEEQILMEYKALMAKASNHKINSDGRVYQMSKSEARLNNEAKAVYFFREKNYKAVFEAVKDVSDKIRMDLAN</sequence>
<evidence type="ECO:0000256" key="5">
    <source>
        <dbReference type="ARBA" id="ARBA00022842"/>
    </source>
</evidence>
<comment type="caution">
    <text evidence="11">The sequence shown here is derived from an EMBL/GenBank/DDBJ whole genome shotgun (WGS) entry which is preliminary data.</text>
</comment>
<evidence type="ECO:0000256" key="8">
    <source>
        <dbReference type="ARBA" id="ARBA00034120"/>
    </source>
</evidence>
<dbReference type="InterPro" id="IPR000123">
    <property type="entry name" value="Reverse_transcriptase_msDNA"/>
</dbReference>
<dbReference type="PANTHER" id="PTHR34047">
    <property type="entry name" value="NUCLEAR INTRON MATURASE 1, MITOCHONDRIAL-RELATED"/>
    <property type="match status" value="1"/>
</dbReference>
<reference evidence="11" key="2">
    <citation type="submission" date="2020-03" db="EMBL/GenBank/DDBJ databases">
        <title>Flavobacteriaceae bacterium strain TP-CH-4, a member of the family Flavobacteriaceae isolated from a deep-sea seamount.</title>
        <authorList>
            <person name="Zhang D.-C."/>
        </authorList>
    </citation>
    <scope>NUCLEOTIDE SEQUENCE</scope>
    <source>
        <strain evidence="11">TP-CH-4</strain>
    </source>
</reference>
<evidence type="ECO:0000256" key="1">
    <source>
        <dbReference type="ARBA" id="ARBA00012493"/>
    </source>
</evidence>
<dbReference type="InterPro" id="IPR051083">
    <property type="entry name" value="GrpII_Intron_Splice-Mob/Def"/>
</dbReference>
<name>A0A967APU2_9FLAO</name>
<protein>
    <recommendedName>
        <fullName evidence="1">RNA-directed DNA polymerase</fullName>
        <ecNumber evidence="1">2.7.7.49</ecNumber>
    </recommendedName>
</protein>
<dbReference type="RefSeq" id="WP_152572630.1">
    <property type="nucleotide sequence ID" value="NZ_VIKU02000001.1"/>
</dbReference>
<organism evidence="11 12">
    <name type="scientific">Pelagihabitans pacificus</name>
    <dbReference type="NCBI Taxonomy" id="2696054"/>
    <lineage>
        <taxon>Bacteria</taxon>
        <taxon>Pseudomonadati</taxon>
        <taxon>Bacteroidota</taxon>
        <taxon>Flavobacteriia</taxon>
        <taxon>Flavobacteriales</taxon>
        <taxon>Flavobacteriaceae</taxon>
        <taxon>Pelagihabitans</taxon>
    </lineage>
</organism>
<dbReference type="GO" id="GO:0003964">
    <property type="term" value="F:RNA-directed DNA polymerase activity"/>
    <property type="evidence" value="ECO:0007669"/>
    <property type="project" value="UniProtKB-KW"/>
</dbReference>
<evidence type="ECO:0000313" key="12">
    <source>
        <dbReference type="Proteomes" id="UP000707206"/>
    </source>
</evidence>
<keyword evidence="3" id="KW-0548">Nucleotidyltransferase</keyword>
<proteinExistence type="inferred from homology"/>
<dbReference type="InterPro" id="IPR000477">
    <property type="entry name" value="RT_dom"/>
</dbReference>
<dbReference type="EMBL" id="VIKU02000001">
    <property type="protein sequence ID" value="NHF58124.1"/>
    <property type="molecule type" value="Genomic_DNA"/>
</dbReference>
<evidence type="ECO:0000256" key="4">
    <source>
        <dbReference type="ARBA" id="ARBA00022723"/>
    </source>
</evidence>
<comment type="catalytic activity">
    <reaction evidence="9">
        <text>DNA(n) + a 2'-deoxyribonucleoside 5'-triphosphate = DNA(n+1) + diphosphate</text>
        <dbReference type="Rhea" id="RHEA:22508"/>
        <dbReference type="Rhea" id="RHEA-COMP:17339"/>
        <dbReference type="Rhea" id="RHEA-COMP:17340"/>
        <dbReference type="ChEBI" id="CHEBI:33019"/>
        <dbReference type="ChEBI" id="CHEBI:61560"/>
        <dbReference type="ChEBI" id="CHEBI:173112"/>
        <dbReference type="EC" id="2.7.7.49"/>
    </reaction>
</comment>
<evidence type="ECO:0000256" key="7">
    <source>
        <dbReference type="ARBA" id="ARBA00023118"/>
    </source>
</evidence>
<comment type="similarity">
    <text evidence="8">Belongs to the bacterial reverse transcriptase family.</text>
</comment>
<dbReference type="Pfam" id="PF00078">
    <property type="entry name" value="RVT_1"/>
    <property type="match status" value="1"/>
</dbReference>
<dbReference type="InterPro" id="IPR043502">
    <property type="entry name" value="DNA/RNA_pol_sf"/>
</dbReference>
<dbReference type="GO" id="GO:0051607">
    <property type="term" value="P:defense response to virus"/>
    <property type="evidence" value="ECO:0007669"/>
    <property type="project" value="UniProtKB-KW"/>
</dbReference>
<reference evidence="11" key="1">
    <citation type="submission" date="2019-07" db="EMBL/GenBank/DDBJ databases">
        <authorList>
            <person name="De-Chao Zhang Q."/>
        </authorList>
    </citation>
    <scope>NUCLEOTIDE SEQUENCE</scope>
    <source>
        <strain evidence="11">TP-CH-4</strain>
    </source>
</reference>
<gene>
    <name evidence="11" type="ORF">FK220_002140</name>
</gene>
<evidence type="ECO:0000256" key="2">
    <source>
        <dbReference type="ARBA" id="ARBA00022679"/>
    </source>
</evidence>
<keyword evidence="7" id="KW-0051">Antiviral defense</keyword>
<keyword evidence="5" id="KW-0460">Magnesium</keyword>
<evidence type="ECO:0000256" key="3">
    <source>
        <dbReference type="ARBA" id="ARBA00022695"/>
    </source>
</evidence>
<evidence type="ECO:0000256" key="6">
    <source>
        <dbReference type="ARBA" id="ARBA00022918"/>
    </source>
</evidence>
<dbReference type="AlphaFoldDB" id="A0A967APU2"/>
<evidence type="ECO:0000313" key="11">
    <source>
        <dbReference type="EMBL" id="NHF58124.1"/>
    </source>
</evidence>
<dbReference type="GO" id="GO:0046872">
    <property type="term" value="F:metal ion binding"/>
    <property type="evidence" value="ECO:0007669"/>
    <property type="project" value="UniProtKB-KW"/>
</dbReference>
<dbReference type="SUPFAM" id="SSF56672">
    <property type="entry name" value="DNA/RNA polymerases"/>
    <property type="match status" value="1"/>
</dbReference>
<dbReference type="Proteomes" id="UP000707206">
    <property type="component" value="Unassembled WGS sequence"/>
</dbReference>
<dbReference type="EC" id="2.7.7.49" evidence="1"/>
<dbReference type="CDD" id="cd03487">
    <property type="entry name" value="RT_Bac_retron_II"/>
    <property type="match status" value="1"/>
</dbReference>
<accession>A0A967APU2</accession>
<keyword evidence="2" id="KW-0808">Transferase</keyword>
<dbReference type="PROSITE" id="PS50878">
    <property type="entry name" value="RT_POL"/>
    <property type="match status" value="1"/>
</dbReference>
<dbReference type="PRINTS" id="PR00866">
    <property type="entry name" value="RNADNAPOLMS"/>
</dbReference>
<dbReference type="PANTHER" id="PTHR34047:SF7">
    <property type="entry name" value="RNA-DIRECTED DNA POLYMERASE"/>
    <property type="match status" value="1"/>
</dbReference>
<evidence type="ECO:0000259" key="10">
    <source>
        <dbReference type="PROSITE" id="PS50878"/>
    </source>
</evidence>
<feature type="domain" description="Reverse transcriptase" evidence="10">
    <location>
        <begin position="46"/>
        <end position="263"/>
    </location>
</feature>
<evidence type="ECO:0000256" key="9">
    <source>
        <dbReference type="ARBA" id="ARBA00048173"/>
    </source>
</evidence>
<keyword evidence="4" id="KW-0479">Metal-binding</keyword>